<dbReference type="InterPro" id="IPR000415">
    <property type="entry name" value="Nitroreductase-like"/>
</dbReference>
<dbReference type="EMBL" id="DXCM01000085">
    <property type="protein sequence ID" value="HIY93447.1"/>
    <property type="molecule type" value="Genomic_DNA"/>
</dbReference>
<dbReference type="Pfam" id="PF00881">
    <property type="entry name" value="Nitroreductase"/>
    <property type="match status" value="1"/>
</dbReference>
<dbReference type="GO" id="GO:0016491">
    <property type="term" value="F:oxidoreductase activity"/>
    <property type="evidence" value="ECO:0007669"/>
    <property type="project" value="UniProtKB-KW"/>
</dbReference>
<evidence type="ECO:0000313" key="6">
    <source>
        <dbReference type="Proteomes" id="UP000824013"/>
    </source>
</evidence>
<evidence type="ECO:0000259" key="4">
    <source>
        <dbReference type="Pfam" id="PF00881"/>
    </source>
</evidence>
<organism evidence="5 6">
    <name type="scientific">Candidatus Companilactobacillus pullicola</name>
    <dbReference type="NCBI Taxonomy" id="2838523"/>
    <lineage>
        <taxon>Bacteria</taxon>
        <taxon>Bacillati</taxon>
        <taxon>Bacillota</taxon>
        <taxon>Bacilli</taxon>
        <taxon>Lactobacillales</taxon>
        <taxon>Lactobacillaceae</taxon>
        <taxon>Companilactobacillus</taxon>
    </lineage>
</organism>
<sequence>MEFKDTVSKRHSVRDFKDQPVSKSDLTEIIKLAQRAPSWVNSQPWKVYVASGQTLQTIKDIYVEREDEKGDPDFPVMHREDWSAETQANMKQWRHEIVHHFATFNEAHEKMSSASTNLYHAPTIIFLTIPKNSSLWSIFDIGSFAQTLMLAAKDKGLDTIPTYNSVRFPEVIRQEMDIPDDESLVIGISIGYPKNATINTYKSKRESIENILNFKD</sequence>
<dbReference type="InterPro" id="IPR050627">
    <property type="entry name" value="Nitroreductase/BluB"/>
</dbReference>
<dbReference type="PANTHER" id="PTHR23026:SF90">
    <property type="entry name" value="IODOTYROSINE DEIODINASE 1"/>
    <property type="match status" value="1"/>
</dbReference>
<evidence type="ECO:0000256" key="2">
    <source>
        <dbReference type="ARBA" id="ARBA00022643"/>
    </source>
</evidence>
<proteinExistence type="predicted"/>
<dbReference type="CDD" id="cd02136">
    <property type="entry name" value="PnbA_NfnB-like"/>
    <property type="match status" value="1"/>
</dbReference>
<dbReference type="AlphaFoldDB" id="A0A9D1ZP09"/>
<evidence type="ECO:0000256" key="1">
    <source>
        <dbReference type="ARBA" id="ARBA00022630"/>
    </source>
</evidence>
<gene>
    <name evidence="5" type="ORF">H9820_11000</name>
</gene>
<evidence type="ECO:0000256" key="3">
    <source>
        <dbReference type="ARBA" id="ARBA00023002"/>
    </source>
</evidence>
<reference evidence="5" key="1">
    <citation type="journal article" date="2021" name="PeerJ">
        <title>Extensive microbial diversity within the chicken gut microbiome revealed by metagenomics and culture.</title>
        <authorList>
            <person name="Gilroy R."/>
            <person name="Ravi A."/>
            <person name="Getino M."/>
            <person name="Pursley I."/>
            <person name="Horton D.L."/>
            <person name="Alikhan N.F."/>
            <person name="Baker D."/>
            <person name="Gharbi K."/>
            <person name="Hall N."/>
            <person name="Watson M."/>
            <person name="Adriaenssens E.M."/>
            <person name="Foster-Nyarko E."/>
            <person name="Jarju S."/>
            <person name="Secka A."/>
            <person name="Antonio M."/>
            <person name="Oren A."/>
            <person name="Chaudhuri R.R."/>
            <person name="La Ragione R."/>
            <person name="Hildebrand F."/>
            <person name="Pallen M.J."/>
        </authorList>
    </citation>
    <scope>NUCLEOTIDE SEQUENCE</scope>
    <source>
        <strain evidence="5">3204</strain>
    </source>
</reference>
<keyword evidence="1" id="KW-0285">Flavoprotein</keyword>
<keyword evidence="3" id="KW-0560">Oxidoreductase</keyword>
<dbReference type="Gene3D" id="3.40.109.10">
    <property type="entry name" value="NADH Oxidase"/>
    <property type="match status" value="1"/>
</dbReference>
<feature type="domain" description="Nitroreductase" evidence="4">
    <location>
        <begin position="8"/>
        <end position="192"/>
    </location>
</feature>
<reference evidence="5" key="2">
    <citation type="submission" date="2021-04" db="EMBL/GenBank/DDBJ databases">
        <authorList>
            <person name="Gilroy R."/>
        </authorList>
    </citation>
    <scope>NUCLEOTIDE SEQUENCE</scope>
    <source>
        <strain evidence="5">3204</strain>
    </source>
</reference>
<dbReference type="SUPFAM" id="SSF55469">
    <property type="entry name" value="FMN-dependent nitroreductase-like"/>
    <property type="match status" value="1"/>
</dbReference>
<name>A0A9D1ZP09_9LACO</name>
<protein>
    <submittedName>
        <fullName evidence="5">Nitroreductase</fullName>
    </submittedName>
</protein>
<evidence type="ECO:0000313" key="5">
    <source>
        <dbReference type="EMBL" id="HIY93447.1"/>
    </source>
</evidence>
<keyword evidence="2" id="KW-0288">FMN</keyword>
<dbReference type="Proteomes" id="UP000824013">
    <property type="component" value="Unassembled WGS sequence"/>
</dbReference>
<dbReference type="PANTHER" id="PTHR23026">
    <property type="entry name" value="NADPH NITROREDUCTASE"/>
    <property type="match status" value="1"/>
</dbReference>
<comment type="caution">
    <text evidence="5">The sequence shown here is derived from an EMBL/GenBank/DDBJ whole genome shotgun (WGS) entry which is preliminary data.</text>
</comment>
<accession>A0A9D1ZP09</accession>
<dbReference type="InterPro" id="IPR029479">
    <property type="entry name" value="Nitroreductase"/>
</dbReference>